<gene>
    <name evidence="5" type="ORF">RHGRI_002215</name>
</gene>
<organism evidence="5 6">
    <name type="scientific">Rhododendron griersonianum</name>
    <dbReference type="NCBI Taxonomy" id="479676"/>
    <lineage>
        <taxon>Eukaryota</taxon>
        <taxon>Viridiplantae</taxon>
        <taxon>Streptophyta</taxon>
        <taxon>Embryophyta</taxon>
        <taxon>Tracheophyta</taxon>
        <taxon>Spermatophyta</taxon>
        <taxon>Magnoliopsida</taxon>
        <taxon>eudicotyledons</taxon>
        <taxon>Gunneridae</taxon>
        <taxon>Pentapetalae</taxon>
        <taxon>asterids</taxon>
        <taxon>Ericales</taxon>
        <taxon>Ericaceae</taxon>
        <taxon>Ericoideae</taxon>
        <taxon>Rhodoreae</taxon>
        <taxon>Rhododendron</taxon>
    </lineage>
</organism>
<feature type="compositionally biased region" description="Low complexity" evidence="3">
    <location>
        <begin position="1"/>
        <end position="26"/>
    </location>
</feature>
<comment type="caution">
    <text evidence="5">The sequence shown here is derived from an EMBL/GenBank/DDBJ whole genome shotgun (WGS) entry which is preliminary data.</text>
</comment>
<dbReference type="Proteomes" id="UP000823749">
    <property type="component" value="Chromosome 1"/>
</dbReference>
<protein>
    <recommendedName>
        <fullName evidence="4">ATPase AAA-type core domain-containing protein</fullName>
    </recommendedName>
</protein>
<sequence>MSGYPYNNPPQGYGYGGPLSSQQPYSGGPPPSQQTYSSAPEGPSEFEEYTTSKSQCKYVEKGVEYRECLLKRKVADLLESAYFLLRSQIDAGEYDEDEKRFDADAYKLLRCQVEAHEMRKEKDPAGRFWLLRVEQELKDSTHRLDQFVHRWKHLLFLQQQEHSSKENIQVLQSACEDIQYGWAHNSNDSNFLSILIAKLEALVNLLADRVCPELGRVITVGPHLIAEVASSLTGFRPWKPYVKGLDKRLHRRQVGKYIAILTVFHALSRAASKPGPLIATRPIGCFLFLCGDRHGGPELAEALADELFDGLDSLIQFDLLEYEDPCSASCLLGVPESQCKPGALGQLTEAVKSRPFSVVLFSNIDVTHPSVIDILIEIVSRGRLTDGQGSTVDFTKTLIIMTSKLGIDKQLTVTCECFPMGGEFPCKEILDRHPSERRDRCDVVRLLEMVQKNLKPELFQELDDIVLFAGLTFDYCKAAARLRLREIASSMTRRGLIIYPSEAALHLILGWGFWWTGGETTVKAWMEENLVPELRDMCAKGEIDDNHIIYIDTLVGEAKLSYKLVKCEDFVEDQGLRQLKESSAELRGLCKEEKQRVKRIFLSQRMLYKLKSSVGTCARIDSERALEAIQEVFSIINSMVKENNVNLVEKVMHMNEEAELMQGEEPNNKKAMKRLEYIKARLHADLGDQAVGAISAAALRMIDMPSNDPVVSFLFFGLTSCVSRLMDAFQSYVGSEDCGMQLPGAVRMRPCSIIFLDQVEKAHASVFSALLSVLDHNMFRDHRGRTVDFGDTIVIITSDLGNKEIIACLVDHTFENRKRQSAMKQGGIFRWELLTRVDELVFSNPFAAKEDELRKKEISTCLLEESRTFRQDPSLSSFYVPQPGSGATCMYRRQTFSHPRRTYEHQSGISIKNKLPLAGQQPSFSITPHGGETTVKTWMEEILVPELRDMCAKGEIDDNHIIYIDTQERETKNKENFLVAKNALRIEIFCSYVGSEDCGMQLPGAARMRPCNIIFLDQVEKAHASVCLVDHTFENRKRQSAMKQEEVGGFQVGVANSGCKEIHVDLVVGFTFSFEDMMNAFLLQKETGAYADATGVEAQPWQFLTC</sequence>
<dbReference type="GO" id="GO:0005737">
    <property type="term" value="C:cytoplasm"/>
    <property type="evidence" value="ECO:0007669"/>
    <property type="project" value="TreeGrafter"/>
</dbReference>
<keyword evidence="2" id="KW-0067">ATP-binding</keyword>
<dbReference type="InterPro" id="IPR001270">
    <property type="entry name" value="ClpA/B"/>
</dbReference>
<dbReference type="PRINTS" id="PR00300">
    <property type="entry name" value="CLPPROTEASEA"/>
</dbReference>
<dbReference type="Gene3D" id="3.40.50.300">
    <property type="entry name" value="P-loop containing nucleotide triphosphate hydrolases"/>
    <property type="match status" value="2"/>
</dbReference>
<dbReference type="InterPro" id="IPR003959">
    <property type="entry name" value="ATPase_AAA_core"/>
</dbReference>
<dbReference type="GO" id="GO:0005524">
    <property type="term" value="F:ATP binding"/>
    <property type="evidence" value="ECO:0007669"/>
    <property type="project" value="UniProtKB-KW"/>
</dbReference>
<feature type="domain" description="ATPase AAA-type core" evidence="4">
    <location>
        <begin position="281"/>
        <end position="464"/>
    </location>
</feature>
<dbReference type="InterPro" id="IPR027417">
    <property type="entry name" value="P-loop_NTPase"/>
</dbReference>
<evidence type="ECO:0000256" key="2">
    <source>
        <dbReference type="ARBA" id="ARBA00022840"/>
    </source>
</evidence>
<dbReference type="AlphaFoldDB" id="A0AAV6LPE6"/>
<dbReference type="GO" id="GO:0034605">
    <property type="term" value="P:cellular response to heat"/>
    <property type="evidence" value="ECO:0007669"/>
    <property type="project" value="TreeGrafter"/>
</dbReference>
<feature type="domain" description="ATPase AAA-type core" evidence="4">
    <location>
        <begin position="719"/>
        <end position="839"/>
    </location>
</feature>
<evidence type="ECO:0000313" key="5">
    <source>
        <dbReference type="EMBL" id="KAG5566584.1"/>
    </source>
</evidence>
<proteinExistence type="predicted"/>
<dbReference type="EMBL" id="JACTNZ010000001">
    <property type="protein sequence ID" value="KAG5566584.1"/>
    <property type="molecule type" value="Genomic_DNA"/>
</dbReference>
<evidence type="ECO:0000313" key="6">
    <source>
        <dbReference type="Proteomes" id="UP000823749"/>
    </source>
</evidence>
<evidence type="ECO:0000256" key="1">
    <source>
        <dbReference type="ARBA" id="ARBA00022741"/>
    </source>
</evidence>
<evidence type="ECO:0000259" key="4">
    <source>
        <dbReference type="Pfam" id="PF07724"/>
    </source>
</evidence>
<dbReference type="SUPFAM" id="SSF52540">
    <property type="entry name" value="P-loop containing nucleoside triphosphate hydrolases"/>
    <property type="match status" value="2"/>
</dbReference>
<evidence type="ECO:0000256" key="3">
    <source>
        <dbReference type="SAM" id="MobiDB-lite"/>
    </source>
</evidence>
<dbReference type="Pfam" id="PF07724">
    <property type="entry name" value="AAA_2"/>
    <property type="match status" value="2"/>
</dbReference>
<keyword evidence="6" id="KW-1185">Reference proteome</keyword>
<dbReference type="InterPro" id="IPR050130">
    <property type="entry name" value="ClpA_ClpB"/>
</dbReference>
<dbReference type="GO" id="GO:0016887">
    <property type="term" value="F:ATP hydrolysis activity"/>
    <property type="evidence" value="ECO:0007669"/>
    <property type="project" value="InterPro"/>
</dbReference>
<reference evidence="5" key="1">
    <citation type="submission" date="2020-08" db="EMBL/GenBank/DDBJ databases">
        <title>Plant Genome Project.</title>
        <authorList>
            <person name="Zhang R.-G."/>
        </authorList>
    </citation>
    <scope>NUCLEOTIDE SEQUENCE</scope>
    <source>
        <strain evidence="5">WSP0</strain>
        <tissue evidence="5">Leaf</tissue>
    </source>
</reference>
<accession>A0AAV6LPE6</accession>
<name>A0AAV6LPE6_9ERIC</name>
<dbReference type="PANTHER" id="PTHR11638:SF18">
    <property type="entry name" value="HEAT SHOCK PROTEIN 104"/>
    <property type="match status" value="1"/>
</dbReference>
<feature type="region of interest" description="Disordered" evidence="3">
    <location>
        <begin position="1"/>
        <end position="47"/>
    </location>
</feature>
<keyword evidence="1" id="KW-0547">Nucleotide-binding</keyword>
<dbReference type="PANTHER" id="PTHR11638">
    <property type="entry name" value="ATP-DEPENDENT CLP PROTEASE"/>
    <property type="match status" value="1"/>
</dbReference>